<feature type="region of interest" description="Disordered" evidence="1">
    <location>
        <begin position="173"/>
        <end position="206"/>
    </location>
</feature>
<dbReference type="EMBL" id="RKQP01000001">
    <property type="protein sequence ID" value="RPE86037.1"/>
    <property type="molecule type" value="Genomic_DNA"/>
</dbReference>
<dbReference type="Proteomes" id="UP000281691">
    <property type="component" value="Unassembled WGS sequence"/>
</dbReference>
<dbReference type="OrthoDB" id="10013258at2"/>
<reference evidence="2 3" key="1">
    <citation type="submission" date="2018-11" db="EMBL/GenBank/DDBJ databases">
        <title>Genomic Encyclopedia of Type Strains, Phase IV (KMG-IV): sequencing the most valuable type-strain genomes for metagenomic binning, comparative biology and taxonomic classification.</title>
        <authorList>
            <person name="Goeker M."/>
        </authorList>
    </citation>
    <scope>NUCLEOTIDE SEQUENCE [LARGE SCALE GENOMIC DNA]</scope>
    <source>
        <strain evidence="2 3">DSM 27238</strain>
    </source>
</reference>
<feature type="region of interest" description="Disordered" evidence="1">
    <location>
        <begin position="1"/>
        <end position="92"/>
    </location>
</feature>
<comment type="caution">
    <text evidence="2">The sequence shown here is derived from an EMBL/GenBank/DDBJ whole genome shotgun (WGS) entry which is preliminary data.</text>
</comment>
<feature type="compositionally biased region" description="Basic and acidic residues" evidence="1">
    <location>
        <begin position="81"/>
        <end position="92"/>
    </location>
</feature>
<accession>A0A3N4W921</accession>
<evidence type="ECO:0000313" key="3">
    <source>
        <dbReference type="Proteomes" id="UP000281691"/>
    </source>
</evidence>
<keyword evidence="3" id="KW-1185">Reference proteome</keyword>
<evidence type="ECO:0000313" key="2">
    <source>
        <dbReference type="EMBL" id="RPE86037.1"/>
    </source>
</evidence>
<dbReference type="RefSeq" id="WP_124210599.1">
    <property type="nucleotide sequence ID" value="NZ_CP016615.1"/>
</dbReference>
<organism evidence="2 3">
    <name type="scientific">Vespertiliibacter pulmonis</name>
    <dbReference type="NCBI Taxonomy" id="1443036"/>
    <lineage>
        <taxon>Bacteria</taxon>
        <taxon>Pseudomonadati</taxon>
        <taxon>Pseudomonadota</taxon>
        <taxon>Gammaproteobacteria</taxon>
        <taxon>Pasteurellales</taxon>
        <taxon>Pasteurellaceae</taxon>
        <taxon>Vespertiliibacter</taxon>
    </lineage>
</organism>
<feature type="compositionally biased region" description="Basic and acidic residues" evidence="1">
    <location>
        <begin position="1"/>
        <end position="22"/>
    </location>
</feature>
<evidence type="ECO:0000256" key="1">
    <source>
        <dbReference type="SAM" id="MobiDB-lite"/>
    </source>
</evidence>
<evidence type="ECO:0008006" key="4">
    <source>
        <dbReference type="Google" id="ProtNLM"/>
    </source>
</evidence>
<feature type="region of interest" description="Disordered" evidence="1">
    <location>
        <begin position="123"/>
        <end position="151"/>
    </location>
</feature>
<feature type="compositionally biased region" description="Polar residues" evidence="1">
    <location>
        <begin position="136"/>
        <end position="151"/>
    </location>
</feature>
<feature type="compositionally biased region" description="Acidic residues" evidence="1">
    <location>
        <begin position="31"/>
        <end position="41"/>
    </location>
</feature>
<gene>
    <name evidence="2" type="ORF">EDC46_0428</name>
</gene>
<proteinExistence type="predicted"/>
<dbReference type="AlphaFoldDB" id="A0A3N4W921"/>
<name>A0A3N4W921_9PAST</name>
<sequence>MEHNNQPKLGDHLPVHVREKLMKMYQKQQDETPESSEENPIDDVAKKTEIAPDAEPSTTASNIDEQTEPQDGATEPTVPHSGEDNDVKAWKGRLRKEQLERQKINARLIEEAEAREKAEAKLRELQQLQQKQEQATDQSKSTITSEAPSNFSDAELAELRILDPVLYAQLTAQKKQPPSVHLPVAEVPPQTKAERPSVTEQAPQMSEREKIWYAEVQRELPEIQGLLGDSNFVEFAKSKTDWTGATGLDFIQRAGSQKDVRNIPAIRALLDEYQQSKEQLPEKITVAPQKATTVKTKVTTPKTMTKKDEAKAEMLARQGKTAELKAFLATFKQ</sequence>
<protein>
    <recommendedName>
        <fullName evidence="4">Scaffolding protein</fullName>
    </recommendedName>
</protein>
<feature type="compositionally biased region" description="Low complexity" evidence="1">
    <location>
        <begin position="125"/>
        <end position="135"/>
    </location>
</feature>